<accession>A0A1F6AHD6</accession>
<dbReference type="PRINTS" id="PR01040">
    <property type="entry name" value="TRNASYNTHTYR"/>
</dbReference>
<sequence>MDNVEELLTRGVENIIPNKEKLRKLLESGLPAQAGKKLNIYLGIDPTATQIHIGHAVPLRKLNAFAQLGHNVTFLIGDFTALIGDTSDKDSERPVLTSEQIKENFQTYKKQAEKVLDFSKVKVRFNSEWLKDLKFADIVKLCQHFSAGDFVGRELIKKRLQEGKKVGLHELLYPVMQGYDSYFMDTDIQLGGTDQTFNMQAGRVFQKDLRNKESFIIANGFLDGTDGRKMSKTWNNAIWLTDEPNDMFGKVMSLSDTLIVSYFTLATNASIDEIESVKKRLSSKENPMKLKIDLAHRMVTELHSKALANAAQNEFERVHQKGDTQSVSAPTLKATAGLTLTDALITGSLVQSKSEVKRLLQQKAIEQNGVVVTNDTKVSAGDILRIGKKKFLKLV</sequence>
<evidence type="ECO:0000256" key="2">
    <source>
        <dbReference type="ARBA" id="ARBA00022598"/>
    </source>
</evidence>
<evidence type="ECO:0000256" key="4">
    <source>
        <dbReference type="ARBA" id="ARBA00022840"/>
    </source>
</evidence>
<keyword evidence="5 10" id="KW-0648">Protein biosynthesis</keyword>
<protein>
    <recommendedName>
        <fullName evidence="1 8">Tyrosine--tRNA ligase</fullName>
        <ecNumber evidence="1 8">6.1.1.1</ecNumber>
    </recommendedName>
</protein>
<dbReference type="NCBIfam" id="TIGR00234">
    <property type="entry name" value="tyrS"/>
    <property type="match status" value="1"/>
</dbReference>
<comment type="catalytic activity">
    <reaction evidence="7">
        <text>tRNA(Tyr) + L-tyrosine + ATP = L-tyrosyl-tRNA(Tyr) + AMP + diphosphate + H(+)</text>
        <dbReference type="Rhea" id="RHEA:10220"/>
        <dbReference type="Rhea" id="RHEA-COMP:9706"/>
        <dbReference type="Rhea" id="RHEA-COMP:9707"/>
        <dbReference type="ChEBI" id="CHEBI:15378"/>
        <dbReference type="ChEBI" id="CHEBI:30616"/>
        <dbReference type="ChEBI" id="CHEBI:33019"/>
        <dbReference type="ChEBI" id="CHEBI:58315"/>
        <dbReference type="ChEBI" id="CHEBI:78442"/>
        <dbReference type="ChEBI" id="CHEBI:78536"/>
        <dbReference type="ChEBI" id="CHEBI:456215"/>
        <dbReference type="EC" id="6.1.1.1"/>
    </reaction>
</comment>
<dbReference type="PANTHER" id="PTHR11766">
    <property type="entry name" value="TYROSYL-TRNA SYNTHETASE"/>
    <property type="match status" value="1"/>
</dbReference>
<name>A0A1F6AHD6_9BACT</name>
<dbReference type="PANTHER" id="PTHR11766:SF1">
    <property type="entry name" value="TYROSINE--TRNA LIGASE"/>
    <property type="match status" value="1"/>
</dbReference>
<dbReference type="EC" id="6.1.1.1" evidence="1 8"/>
<dbReference type="STRING" id="1798392.A3A79_00465"/>
<keyword evidence="4 10" id="KW-0067">ATP-binding</keyword>
<evidence type="ECO:0000256" key="1">
    <source>
        <dbReference type="ARBA" id="ARBA00013160"/>
    </source>
</evidence>
<proteinExistence type="inferred from homology"/>
<keyword evidence="6 10" id="KW-0030">Aminoacyl-tRNA synthetase</keyword>
<dbReference type="EMBL" id="MFJV01000001">
    <property type="protein sequence ID" value="OGG23667.1"/>
    <property type="molecule type" value="Genomic_DNA"/>
</dbReference>
<evidence type="ECO:0000256" key="8">
    <source>
        <dbReference type="NCBIfam" id="TIGR00234"/>
    </source>
</evidence>
<dbReference type="Gene3D" id="3.10.290.10">
    <property type="entry name" value="RNA-binding S4 domain"/>
    <property type="match status" value="1"/>
</dbReference>
<gene>
    <name evidence="11" type="ORF">A3A79_00465</name>
</gene>
<comment type="caution">
    <text evidence="11">The sequence shown here is derived from an EMBL/GenBank/DDBJ whole genome shotgun (WGS) entry which is preliminary data.</text>
</comment>
<dbReference type="Proteomes" id="UP000178759">
    <property type="component" value="Unassembled WGS sequence"/>
</dbReference>
<evidence type="ECO:0000256" key="7">
    <source>
        <dbReference type="ARBA" id="ARBA00048248"/>
    </source>
</evidence>
<evidence type="ECO:0000256" key="5">
    <source>
        <dbReference type="ARBA" id="ARBA00022917"/>
    </source>
</evidence>
<dbReference type="InterPro" id="IPR002305">
    <property type="entry name" value="aa-tRNA-synth_Ic"/>
</dbReference>
<evidence type="ECO:0000256" key="9">
    <source>
        <dbReference type="PROSITE-ProRule" id="PRU00182"/>
    </source>
</evidence>
<comment type="similarity">
    <text evidence="10">Belongs to the class-I aminoacyl-tRNA synthetase family.</text>
</comment>
<dbReference type="AlphaFoldDB" id="A0A1F6AHD6"/>
<dbReference type="SUPFAM" id="SSF55174">
    <property type="entry name" value="Alpha-L RNA-binding motif"/>
    <property type="match status" value="1"/>
</dbReference>
<dbReference type="CDD" id="cd00805">
    <property type="entry name" value="TyrRS_core"/>
    <property type="match status" value="1"/>
</dbReference>
<dbReference type="GO" id="GO:0005524">
    <property type="term" value="F:ATP binding"/>
    <property type="evidence" value="ECO:0007669"/>
    <property type="project" value="UniProtKB-KW"/>
</dbReference>
<dbReference type="GO" id="GO:0003723">
    <property type="term" value="F:RNA binding"/>
    <property type="evidence" value="ECO:0007669"/>
    <property type="project" value="UniProtKB-KW"/>
</dbReference>
<dbReference type="InterPro" id="IPR002307">
    <property type="entry name" value="Tyr-tRNA-ligase"/>
</dbReference>
<dbReference type="GO" id="GO:0004831">
    <property type="term" value="F:tyrosine-tRNA ligase activity"/>
    <property type="evidence" value="ECO:0007669"/>
    <property type="project" value="UniProtKB-UniRule"/>
</dbReference>
<dbReference type="Gene3D" id="1.10.240.10">
    <property type="entry name" value="Tyrosyl-Transfer RNA Synthetase"/>
    <property type="match status" value="1"/>
</dbReference>
<dbReference type="PROSITE" id="PS50889">
    <property type="entry name" value="S4"/>
    <property type="match status" value="1"/>
</dbReference>
<dbReference type="GO" id="GO:0006437">
    <property type="term" value="P:tyrosyl-tRNA aminoacylation"/>
    <property type="evidence" value="ECO:0007669"/>
    <property type="project" value="UniProtKB-UniRule"/>
</dbReference>
<dbReference type="Gene3D" id="3.40.50.620">
    <property type="entry name" value="HUPs"/>
    <property type="match status" value="1"/>
</dbReference>
<keyword evidence="2 10" id="KW-0436">Ligase</keyword>
<dbReference type="InterPro" id="IPR024088">
    <property type="entry name" value="Tyr-tRNA-ligase_bac-type"/>
</dbReference>
<dbReference type="InterPro" id="IPR014729">
    <property type="entry name" value="Rossmann-like_a/b/a_fold"/>
</dbReference>
<dbReference type="GO" id="GO:0005829">
    <property type="term" value="C:cytosol"/>
    <property type="evidence" value="ECO:0007669"/>
    <property type="project" value="TreeGrafter"/>
</dbReference>
<dbReference type="InterPro" id="IPR036986">
    <property type="entry name" value="S4_RNA-bd_sf"/>
</dbReference>
<dbReference type="SUPFAM" id="SSF52374">
    <property type="entry name" value="Nucleotidylyl transferase"/>
    <property type="match status" value="1"/>
</dbReference>
<evidence type="ECO:0000313" key="12">
    <source>
        <dbReference type="Proteomes" id="UP000178759"/>
    </source>
</evidence>
<evidence type="ECO:0000313" key="11">
    <source>
        <dbReference type="EMBL" id="OGG23667.1"/>
    </source>
</evidence>
<organism evidence="11 12">
    <name type="scientific">Candidatus Gottesmanbacteria bacterium RIFCSPLOWO2_01_FULL_43_11b</name>
    <dbReference type="NCBI Taxonomy" id="1798392"/>
    <lineage>
        <taxon>Bacteria</taxon>
        <taxon>Candidatus Gottesmaniibacteriota</taxon>
    </lineage>
</organism>
<keyword evidence="3 10" id="KW-0547">Nucleotide-binding</keyword>
<evidence type="ECO:0000256" key="10">
    <source>
        <dbReference type="RuleBase" id="RU363036"/>
    </source>
</evidence>
<reference evidence="11 12" key="1">
    <citation type="journal article" date="2016" name="Nat. Commun.">
        <title>Thousands of microbial genomes shed light on interconnected biogeochemical processes in an aquifer system.</title>
        <authorList>
            <person name="Anantharaman K."/>
            <person name="Brown C.T."/>
            <person name="Hug L.A."/>
            <person name="Sharon I."/>
            <person name="Castelle C.J."/>
            <person name="Probst A.J."/>
            <person name="Thomas B.C."/>
            <person name="Singh A."/>
            <person name="Wilkins M.J."/>
            <person name="Karaoz U."/>
            <person name="Brodie E.L."/>
            <person name="Williams K.H."/>
            <person name="Hubbard S.S."/>
            <person name="Banfield J.F."/>
        </authorList>
    </citation>
    <scope>NUCLEOTIDE SEQUENCE [LARGE SCALE GENOMIC DNA]</scope>
</reference>
<dbReference type="Pfam" id="PF00579">
    <property type="entry name" value="tRNA-synt_1b"/>
    <property type="match status" value="1"/>
</dbReference>
<evidence type="ECO:0000256" key="3">
    <source>
        <dbReference type="ARBA" id="ARBA00022741"/>
    </source>
</evidence>
<keyword evidence="9" id="KW-0694">RNA-binding</keyword>
<evidence type="ECO:0000256" key="6">
    <source>
        <dbReference type="ARBA" id="ARBA00023146"/>
    </source>
</evidence>